<dbReference type="Proteomes" id="UP000735302">
    <property type="component" value="Unassembled WGS sequence"/>
</dbReference>
<protein>
    <submittedName>
        <fullName evidence="2">Uncharacterized protein</fullName>
    </submittedName>
</protein>
<dbReference type="AlphaFoldDB" id="A0AAV4DW30"/>
<accession>A0AAV4DW30</accession>
<evidence type="ECO:0000256" key="1">
    <source>
        <dbReference type="SAM" id="MobiDB-lite"/>
    </source>
</evidence>
<gene>
    <name evidence="2" type="ORF">PoB_007456600</name>
</gene>
<evidence type="ECO:0000313" key="2">
    <source>
        <dbReference type="EMBL" id="GFO48061.1"/>
    </source>
</evidence>
<feature type="region of interest" description="Disordered" evidence="1">
    <location>
        <begin position="29"/>
        <end position="57"/>
    </location>
</feature>
<keyword evidence="3" id="KW-1185">Reference proteome</keyword>
<evidence type="ECO:0000313" key="3">
    <source>
        <dbReference type="Proteomes" id="UP000735302"/>
    </source>
</evidence>
<name>A0AAV4DW30_9GAST</name>
<comment type="caution">
    <text evidence="2">The sequence shown here is derived from an EMBL/GenBank/DDBJ whole genome shotgun (WGS) entry which is preliminary data.</text>
</comment>
<sequence>MDRNEKLVIEFKDTLVTGKGGFGFLYIPSPQRGDLRHSGPPSGQGAGGGARTRDGRVPADLRTYSLATVLPTPRGKGGSNSYNELSRAAELSHEQCANAEDHRSLFTLVQD</sequence>
<proteinExistence type="predicted"/>
<reference evidence="2 3" key="1">
    <citation type="journal article" date="2021" name="Elife">
        <title>Chloroplast acquisition without the gene transfer in kleptoplastic sea slugs, Plakobranchus ocellatus.</title>
        <authorList>
            <person name="Maeda T."/>
            <person name="Takahashi S."/>
            <person name="Yoshida T."/>
            <person name="Shimamura S."/>
            <person name="Takaki Y."/>
            <person name="Nagai Y."/>
            <person name="Toyoda A."/>
            <person name="Suzuki Y."/>
            <person name="Arimoto A."/>
            <person name="Ishii H."/>
            <person name="Satoh N."/>
            <person name="Nishiyama T."/>
            <person name="Hasebe M."/>
            <person name="Maruyama T."/>
            <person name="Minagawa J."/>
            <person name="Obokata J."/>
            <person name="Shigenobu S."/>
        </authorList>
    </citation>
    <scope>NUCLEOTIDE SEQUENCE [LARGE SCALE GENOMIC DNA]</scope>
</reference>
<organism evidence="2 3">
    <name type="scientific">Plakobranchus ocellatus</name>
    <dbReference type="NCBI Taxonomy" id="259542"/>
    <lineage>
        <taxon>Eukaryota</taxon>
        <taxon>Metazoa</taxon>
        <taxon>Spiralia</taxon>
        <taxon>Lophotrochozoa</taxon>
        <taxon>Mollusca</taxon>
        <taxon>Gastropoda</taxon>
        <taxon>Heterobranchia</taxon>
        <taxon>Euthyneura</taxon>
        <taxon>Panpulmonata</taxon>
        <taxon>Sacoglossa</taxon>
        <taxon>Placobranchoidea</taxon>
        <taxon>Plakobranchidae</taxon>
        <taxon>Plakobranchus</taxon>
    </lineage>
</organism>
<dbReference type="EMBL" id="BLXT01008368">
    <property type="protein sequence ID" value="GFO48061.1"/>
    <property type="molecule type" value="Genomic_DNA"/>
</dbReference>